<dbReference type="OrthoDB" id="7059230at2"/>
<dbReference type="Gene3D" id="1.10.287.470">
    <property type="entry name" value="Helix hairpin bin"/>
    <property type="match status" value="1"/>
</dbReference>
<protein>
    <submittedName>
        <fullName evidence="4">HlyD family efflux transporter periplasmic adaptor subunit</fullName>
    </submittedName>
</protein>
<proteinExistence type="predicted"/>
<dbReference type="GO" id="GO:0060003">
    <property type="term" value="P:copper ion export"/>
    <property type="evidence" value="ECO:0007669"/>
    <property type="project" value="TreeGrafter"/>
</dbReference>
<comment type="caution">
    <text evidence="4">The sequence shown here is derived from an EMBL/GenBank/DDBJ whole genome shotgun (WGS) entry which is preliminary data.</text>
</comment>
<dbReference type="PANTHER" id="PTHR30097">
    <property type="entry name" value="CATION EFFLUX SYSTEM PROTEIN CUSB"/>
    <property type="match status" value="1"/>
</dbReference>
<keyword evidence="5" id="KW-1185">Reference proteome</keyword>
<dbReference type="Proteomes" id="UP000292120">
    <property type="component" value="Unassembled WGS sequence"/>
</dbReference>
<evidence type="ECO:0000313" key="4">
    <source>
        <dbReference type="EMBL" id="TBO31549.1"/>
    </source>
</evidence>
<name>A0A4Q9H541_9BURK</name>
<evidence type="ECO:0000256" key="2">
    <source>
        <dbReference type="SAM" id="Coils"/>
    </source>
</evidence>
<evidence type="ECO:0000313" key="5">
    <source>
        <dbReference type="Proteomes" id="UP000292120"/>
    </source>
</evidence>
<dbReference type="GO" id="GO:0030313">
    <property type="term" value="C:cell envelope"/>
    <property type="evidence" value="ECO:0007669"/>
    <property type="project" value="TreeGrafter"/>
</dbReference>
<gene>
    <name evidence="4" type="ORF">EYS42_09340</name>
</gene>
<dbReference type="InterPro" id="IPR058627">
    <property type="entry name" value="MdtA-like_C"/>
</dbReference>
<dbReference type="SUPFAM" id="SSF111369">
    <property type="entry name" value="HlyD-like secretion proteins"/>
    <property type="match status" value="1"/>
</dbReference>
<sequence>MPPEAQASPGHDHDDEAPAAAVADGLSPRRLPDGRVFLPKPVQRQWVLRTQPVRAVTQARSLELPAQVQMDPQAGGRVQALVAGRLQPGPQGFPALGQAVRQGQLLAEVVPALGTLERSGQQAQLAALKAALAQAERRVQRLQALSDTVPAKEREAAGIEVAGLQAQVAAVSQGLQARDALRAPVSGVIASAQAVAGQVVDAGALVFEVVDPQRLRIEALVHDPAHIALLGAAGGAVSRAWVQVGEQSVALRPLGVARSLREQALPLAFAAQGPGVSGLAVGQTVRVWVQAGVPVSGHPVPAAAVQRNASNLSIVWVKQSPEHFEPRVVTTEPLDGAQVRVTSGLRDGDRVVTQGASLLNQTR</sequence>
<keyword evidence="2" id="KW-0175">Coiled coil</keyword>
<dbReference type="AlphaFoldDB" id="A0A4Q9H541"/>
<keyword evidence="1" id="KW-0813">Transport</keyword>
<reference evidence="4 5" key="1">
    <citation type="submission" date="2019-02" db="EMBL/GenBank/DDBJ databases">
        <title>Aquabacterium sp. strain KMB7.</title>
        <authorList>
            <person name="Chen W.-M."/>
        </authorList>
    </citation>
    <scope>NUCLEOTIDE SEQUENCE [LARGE SCALE GENOMIC DNA]</scope>
    <source>
        <strain evidence="4 5">KMB7</strain>
    </source>
</reference>
<dbReference type="PANTHER" id="PTHR30097:SF4">
    <property type="entry name" value="SLR6042 PROTEIN"/>
    <property type="match status" value="1"/>
</dbReference>
<feature type="domain" description="Multidrug resistance protein MdtA-like C-terminal permuted SH3" evidence="3">
    <location>
        <begin position="300"/>
        <end position="356"/>
    </location>
</feature>
<dbReference type="GO" id="GO:0015679">
    <property type="term" value="P:plasma membrane copper ion transport"/>
    <property type="evidence" value="ECO:0007669"/>
    <property type="project" value="TreeGrafter"/>
</dbReference>
<feature type="coiled-coil region" evidence="2">
    <location>
        <begin position="118"/>
        <end position="145"/>
    </location>
</feature>
<dbReference type="Pfam" id="PF25967">
    <property type="entry name" value="RND-MFP_C"/>
    <property type="match status" value="1"/>
</dbReference>
<dbReference type="InterPro" id="IPR051909">
    <property type="entry name" value="MFP_Cation_Efflux"/>
</dbReference>
<dbReference type="Gene3D" id="2.40.420.20">
    <property type="match status" value="1"/>
</dbReference>
<dbReference type="Gene3D" id="2.40.50.100">
    <property type="match status" value="1"/>
</dbReference>
<accession>A0A4Q9H541</accession>
<dbReference type="EMBL" id="SIXI01000003">
    <property type="protein sequence ID" value="TBO31549.1"/>
    <property type="molecule type" value="Genomic_DNA"/>
</dbReference>
<dbReference type="Gene3D" id="2.40.30.170">
    <property type="match status" value="1"/>
</dbReference>
<organism evidence="4 5">
    <name type="scientific">Aquabacterium lacunae</name>
    <dbReference type="NCBI Taxonomy" id="2528630"/>
    <lineage>
        <taxon>Bacteria</taxon>
        <taxon>Pseudomonadati</taxon>
        <taxon>Pseudomonadota</taxon>
        <taxon>Betaproteobacteria</taxon>
        <taxon>Burkholderiales</taxon>
        <taxon>Aquabacterium</taxon>
    </lineage>
</organism>
<evidence type="ECO:0000259" key="3">
    <source>
        <dbReference type="Pfam" id="PF25967"/>
    </source>
</evidence>
<evidence type="ECO:0000256" key="1">
    <source>
        <dbReference type="ARBA" id="ARBA00022448"/>
    </source>
</evidence>